<reference evidence="3" key="1">
    <citation type="submission" date="2016-10" db="EMBL/GenBank/DDBJ databases">
        <authorList>
            <person name="Varghese N."/>
            <person name="Submissions S."/>
        </authorList>
    </citation>
    <scope>NUCLEOTIDE SEQUENCE [LARGE SCALE GENOMIC DNA]</scope>
    <source>
        <strain evidence="3">DSM 1565</strain>
    </source>
</reference>
<dbReference type="OrthoDB" id="8160435at2"/>
<feature type="signal peptide" evidence="1">
    <location>
        <begin position="1"/>
        <end position="17"/>
    </location>
</feature>
<evidence type="ECO:0000313" key="3">
    <source>
        <dbReference type="Proteomes" id="UP000199423"/>
    </source>
</evidence>
<evidence type="ECO:0008006" key="4">
    <source>
        <dbReference type="Google" id="ProtNLM"/>
    </source>
</evidence>
<keyword evidence="1" id="KW-0732">Signal</keyword>
<protein>
    <recommendedName>
        <fullName evidence="4">DUF1190 domain-containing protein</fullName>
    </recommendedName>
</protein>
<dbReference type="RefSeq" id="WP_092865501.1">
    <property type="nucleotide sequence ID" value="NZ_FPCH01000001.1"/>
</dbReference>
<dbReference type="PROSITE" id="PS51257">
    <property type="entry name" value="PROKAR_LIPOPROTEIN"/>
    <property type="match status" value="1"/>
</dbReference>
<gene>
    <name evidence="2" type="ORF">SAMN04488557_1229</name>
</gene>
<feature type="chain" id="PRO_5011556441" description="DUF1190 domain-containing protein" evidence="1">
    <location>
        <begin position="18"/>
        <end position="160"/>
    </location>
</feature>
<organism evidence="2 3">
    <name type="scientific">Hyphomicrobium facile</name>
    <dbReference type="NCBI Taxonomy" id="51670"/>
    <lineage>
        <taxon>Bacteria</taxon>
        <taxon>Pseudomonadati</taxon>
        <taxon>Pseudomonadota</taxon>
        <taxon>Alphaproteobacteria</taxon>
        <taxon>Hyphomicrobiales</taxon>
        <taxon>Hyphomicrobiaceae</taxon>
        <taxon>Hyphomicrobium</taxon>
    </lineage>
</organism>
<accession>A0A1I7N422</accession>
<dbReference type="Pfam" id="PF06693">
    <property type="entry name" value="DUF1190"/>
    <property type="match status" value="1"/>
</dbReference>
<proteinExistence type="predicted"/>
<sequence>MRTIALFGILSAAVALAGCGNSAAPAAPKAKAETGIFISSGDCASRQKLTIDECGQAIDKAVALHQSRAPSYNSLAACAAVEGPDRCAKGVDGNYQPKLQAFLITFSQPPSAVPLYATSDGSSGFKGLDKQNFGLKDVSNTFSESAEALAHENARLAKKS</sequence>
<evidence type="ECO:0000256" key="1">
    <source>
        <dbReference type="SAM" id="SignalP"/>
    </source>
</evidence>
<dbReference type="EMBL" id="FPCH01000001">
    <property type="protein sequence ID" value="SFV29346.1"/>
    <property type="molecule type" value="Genomic_DNA"/>
</dbReference>
<evidence type="ECO:0000313" key="2">
    <source>
        <dbReference type="EMBL" id="SFV29346.1"/>
    </source>
</evidence>
<dbReference type="AlphaFoldDB" id="A0A1I7N422"/>
<keyword evidence="3" id="KW-1185">Reference proteome</keyword>
<name>A0A1I7N422_9HYPH</name>
<dbReference type="InterPro" id="IPR009576">
    <property type="entry name" value="Biofilm_formation_YgiB"/>
</dbReference>
<dbReference type="Proteomes" id="UP000199423">
    <property type="component" value="Unassembled WGS sequence"/>
</dbReference>